<dbReference type="AlphaFoldDB" id="A0A6I2QWZ8"/>
<dbReference type="RefSeq" id="WP_172697311.1">
    <property type="nucleotide sequence ID" value="NZ_JAJBOD010000002.1"/>
</dbReference>
<comment type="caution">
    <text evidence="2">The sequence shown here is derived from an EMBL/GenBank/DDBJ whole genome shotgun (WGS) entry which is preliminary data.</text>
</comment>
<evidence type="ECO:0000313" key="3">
    <source>
        <dbReference type="Proteomes" id="UP000434475"/>
    </source>
</evidence>
<dbReference type="EMBL" id="WKPR01000004">
    <property type="protein sequence ID" value="MSB18868.1"/>
    <property type="molecule type" value="Genomic_DNA"/>
</dbReference>
<gene>
    <name evidence="2" type="ORF">GKE97_04970</name>
</gene>
<accession>A0A6I2QWZ8</accession>
<name>A0A6I2QWZ8_FLAPL</name>
<proteinExistence type="predicted"/>
<reference evidence="2 3" key="1">
    <citation type="journal article" date="2019" name="Nat. Med.">
        <title>A library of human gut bacterial isolates paired with longitudinal multiomics data enables mechanistic microbiome research.</title>
        <authorList>
            <person name="Poyet M."/>
            <person name="Groussin M."/>
            <person name="Gibbons S.M."/>
            <person name="Avila-Pacheco J."/>
            <person name="Jiang X."/>
            <person name="Kearney S.M."/>
            <person name="Perrotta A.R."/>
            <person name="Berdy B."/>
            <person name="Zhao S."/>
            <person name="Lieberman T.D."/>
            <person name="Swanson P.K."/>
            <person name="Smith M."/>
            <person name="Roesemann S."/>
            <person name="Alexander J.E."/>
            <person name="Rich S.A."/>
            <person name="Livny J."/>
            <person name="Vlamakis H."/>
            <person name="Clish C."/>
            <person name="Bullock K."/>
            <person name="Deik A."/>
            <person name="Scott J."/>
            <person name="Pierce K.A."/>
            <person name="Xavier R.J."/>
            <person name="Alm E.J."/>
        </authorList>
    </citation>
    <scope>NUCLEOTIDE SEQUENCE [LARGE SCALE GENOMIC DNA]</scope>
    <source>
        <strain evidence="2 3">BIOML-A2</strain>
    </source>
</reference>
<protein>
    <submittedName>
        <fullName evidence="2">DUF1599 domain-containing protein</fullName>
    </submittedName>
</protein>
<dbReference type="InterPro" id="IPR011630">
    <property type="entry name" value="DUF1599"/>
</dbReference>
<dbReference type="Proteomes" id="UP000434475">
    <property type="component" value="Unassembled WGS sequence"/>
</dbReference>
<dbReference type="Pfam" id="PF07659">
    <property type="entry name" value="DUF1599"/>
    <property type="match status" value="1"/>
</dbReference>
<organism evidence="2 3">
    <name type="scientific">Flavonifractor plautii</name>
    <name type="common">Fusobacterium plautii</name>
    <dbReference type="NCBI Taxonomy" id="292800"/>
    <lineage>
        <taxon>Bacteria</taxon>
        <taxon>Bacillati</taxon>
        <taxon>Bacillota</taxon>
        <taxon>Clostridia</taxon>
        <taxon>Eubacteriales</taxon>
        <taxon>Oscillospiraceae</taxon>
        <taxon>Flavonifractor</taxon>
    </lineage>
</organism>
<feature type="domain" description="Nucleotide modification associated" evidence="1">
    <location>
        <begin position="25"/>
        <end position="90"/>
    </location>
</feature>
<evidence type="ECO:0000313" key="2">
    <source>
        <dbReference type="EMBL" id="MSB18868.1"/>
    </source>
</evidence>
<evidence type="ECO:0000259" key="1">
    <source>
        <dbReference type="Pfam" id="PF07659"/>
    </source>
</evidence>
<sequence>MTTTKTKVQMHREICEEINGLYARKNHDYGDSFHQTFVEEGMAMARIRLGDKFNRFKTLSRSGEQKVNDESIRDTLIDLANYAIMTVLEMEVSDHDAE</sequence>